<proteinExistence type="predicted"/>
<keyword evidence="3" id="KW-1185">Reference proteome</keyword>
<organism evidence="2 3">
    <name type="scientific">Cymbomonas tetramitiformis</name>
    <dbReference type="NCBI Taxonomy" id="36881"/>
    <lineage>
        <taxon>Eukaryota</taxon>
        <taxon>Viridiplantae</taxon>
        <taxon>Chlorophyta</taxon>
        <taxon>Pyramimonadophyceae</taxon>
        <taxon>Pyramimonadales</taxon>
        <taxon>Pyramimonadaceae</taxon>
        <taxon>Cymbomonas</taxon>
    </lineage>
</organism>
<evidence type="ECO:0000256" key="1">
    <source>
        <dbReference type="SAM" id="MobiDB-lite"/>
    </source>
</evidence>
<protein>
    <submittedName>
        <fullName evidence="2">Uncharacterized protein</fullName>
    </submittedName>
</protein>
<evidence type="ECO:0000313" key="2">
    <source>
        <dbReference type="EMBL" id="KAK3250103.1"/>
    </source>
</evidence>
<evidence type="ECO:0000313" key="3">
    <source>
        <dbReference type="Proteomes" id="UP001190700"/>
    </source>
</evidence>
<dbReference type="AlphaFoldDB" id="A0AAE0F368"/>
<feature type="compositionally biased region" description="Basic and acidic residues" evidence="1">
    <location>
        <begin position="92"/>
        <end position="115"/>
    </location>
</feature>
<dbReference type="Proteomes" id="UP001190700">
    <property type="component" value="Unassembled WGS sequence"/>
</dbReference>
<comment type="caution">
    <text evidence="2">The sequence shown here is derived from an EMBL/GenBank/DDBJ whole genome shotgun (WGS) entry which is preliminary data.</text>
</comment>
<accession>A0AAE0F368</accession>
<name>A0AAE0F368_9CHLO</name>
<feature type="region of interest" description="Disordered" evidence="1">
    <location>
        <begin position="1"/>
        <end position="169"/>
    </location>
</feature>
<dbReference type="EMBL" id="LGRX02026918">
    <property type="protein sequence ID" value="KAK3250103.1"/>
    <property type="molecule type" value="Genomic_DNA"/>
</dbReference>
<reference evidence="2 3" key="1">
    <citation type="journal article" date="2015" name="Genome Biol. Evol.">
        <title>Comparative Genomics of a Bacterivorous Green Alga Reveals Evolutionary Causalities and Consequences of Phago-Mixotrophic Mode of Nutrition.</title>
        <authorList>
            <person name="Burns J.A."/>
            <person name="Paasch A."/>
            <person name="Narechania A."/>
            <person name="Kim E."/>
        </authorList>
    </citation>
    <scope>NUCLEOTIDE SEQUENCE [LARGE SCALE GENOMIC DNA]</scope>
    <source>
        <strain evidence="2 3">PLY_AMNH</strain>
    </source>
</reference>
<sequence length="212" mass="22798">MAASPASSDQEIHLADIQNMEEWARTQAVSDMQIDPPVKEDKPSSPYSSAQSGTASGSTEASKPGDRITTDEDVTSVAQTFFHKYGPPPRYKKAERAPKRDRVVTFDDTTEEPKAPEVTAPAPAEAKRPEGEQIQLTHSKVRTPAKIGNAGNAEPRTGRSEGDQLGRPKFEKRAKIGSSGNAGPPYWSPVRGSALPAFPIFARFAGALTLLL</sequence>
<feature type="compositionally biased region" description="Low complexity" evidence="1">
    <location>
        <begin position="48"/>
        <end position="62"/>
    </location>
</feature>
<gene>
    <name evidence="2" type="ORF">CYMTET_40507</name>
</gene>
<feature type="compositionally biased region" description="Basic and acidic residues" evidence="1">
    <location>
        <begin position="156"/>
        <end position="169"/>
    </location>
</feature>